<dbReference type="STRING" id="1810919.A0A3D8T3C3"/>
<evidence type="ECO:0000256" key="6">
    <source>
        <dbReference type="SAM" id="MobiDB-lite"/>
    </source>
</evidence>
<dbReference type="CDD" id="cd12148">
    <property type="entry name" value="fungal_TF_MHR"/>
    <property type="match status" value="1"/>
</dbReference>
<keyword evidence="2" id="KW-0805">Transcription regulation</keyword>
<dbReference type="InterPro" id="IPR036864">
    <property type="entry name" value="Zn2-C6_fun-type_DNA-bd_sf"/>
</dbReference>
<evidence type="ECO:0000256" key="5">
    <source>
        <dbReference type="ARBA" id="ARBA00023242"/>
    </source>
</evidence>
<evidence type="ECO:0000256" key="1">
    <source>
        <dbReference type="ARBA" id="ARBA00022723"/>
    </source>
</evidence>
<dbReference type="CDD" id="cd00067">
    <property type="entry name" value="GAL4"/>
    <property type="match status" value="1"/>
</dbReference>
<evidence type="ECO:0000256" key="3">
    <source>
        <dbReference type="ARBA" id="ARBA00023125"/>
    </source>
</evidence>
<keyword evidence="1" id="KW-0479">Metal-binding</keyword>
<feature type="region of interest" description="Disordered" evidence="6">
    <location>
        <begin position="190"/>
        <end position="214"/>
    </location>
</feature>
<dbReference type="OrthoDB" id="103819at2759"/>
<dbReference type="GO" id="GO:0003677">
    <property type="term" value="F:DNA binding"/>
    <property type="evidence" value="ECO:0007669"/>
    <property type="project" value="UniProtKB-KW"/>
</dbReference>
<proteinExistence type="predicted"/>
<dbReference type="Proteomes" id="UP000256690">
    <property type="component" value="Unassembled WGS sequence"/>
</dbReference>
<sequence length="733" mass="81613">MAGETLRMDTESPDSDSKEAVVRRACDQCRQRKIRCDKRSPCANCRTSKIMCSSTGAGQKPREPRKRVLISNEYERKIDHIDERLGGIEQVLRELKLSIASGTGAQIRAHSAPTSRPLSPSVQDHPSNPQDAMDQAESKNGLEGNSLMATQSAYASDFLQTAVSRSPVPMSDSKINAALSTLKQLVKMQDNQASAAREYPPPKQRRLTDCNPRDLDMPPMHVVIPLLRKAIEGNPVSLQSLCPFIPFERLADKCREVYFATENYSDATFIVANGGLYQLFVAASFMNSDSALREEYQRYADICKHNLDTTLANLHLLMPADIDSIEALAMGAAHAIEISKPSFALTLTSTASRLCQELGLHQMPSIENLDVKEKKHRLSLFWSIYCMDRALALRLGRAATIPDYDIDVPMSFEGFSADIFKSAHLLWIELARIQGLVYQHLYSPAALRQEEVTRLGEARRLAAEMEDRVMRPFRVSVLPTQKASSNNGQILYPTLDGLNPIECLYLKCDEVCRFSVLTLIYRAIPPQPGTGTFVKECIEAARSALQTHKSSMGLLTEANEVMKLSYLHWCILYSPFVPFIVLFCHIIEVSSWRDQERLEEFVESLKPYCPLSAAVFNLHRLCHALSNVARLYIEAKAQAQTQENQTLASVGHEVNSYLSALGLAPSEVVDTRWAGPAPGTTTSGTMNYPATQSFGTAIPQAHMTQLGNWFSGNQYMMGLLEEDLSMFDPSNLT</sequence>
<evidence type="ECO:0000313" key="9">
    <source>
        <dbReference type="Proteomes" id="UP000256690"/>
    </source>
</evidence>
<dbReference type="SMART" id="SM00906">
    <property type="entry name" value="Fungal_trans"/>
    <property type="match status" value="1"/>
</dbReference>
<dbReference type="InterPro" id="IPR050987">
    <property type="entry name" value="AtrR-like"/>
</dbReference>
<dbReference type="GO" id="GO:0008270">
    <property type="term" value="F:zinc ion binding"/>
    <property type="evidence" value="ECO:0007669"/>
    <property type="project" value="InterPro"/>
</dbReference>
<dbReference type="PROSITE" id="PS50048">
    <property type="entry name" value="ZN2_CY6_FUNGAL_2"/>
    <property type="match status" value="1"/>
</dbReference>
<keyword evidence="9" id="KW-1185">Reference proteome</keyword>
<accession>A0A3D8T3C3</accession>
<feature type="region of interest" description="Disordered" evidence="6">
    <location>
        <begin position="106"/>
        <end position="139"/>
    </location>
</feature>
<feature type="compositionally biased region" description="Polar residues" evidence="6">
    <location>
        <begin position="112"/>
        <end position="130"/>
    </location>
</feature>
<dbReference type="AlphaFoldDB" id="A0A3D8T3C3"/>
<feature type="domain" description="Zn(2)-C6 fungal-type" evidence="7">
    <location>
        <begin position="25"/>
        <end position="54"/>
    </location>
</feature>
<gene>
    <name evidence="8" type="ORF">DSM5745_00374</name>
</gene>
<name>A0A3D8T3C3_9EURO</name>
<dbReference type="GO" id="GO:0006351">
    <property type="term" value="P:DNA-templated transcription"/>
    <property type="evidence" value="ECO:0007669"/>
    <property type="project" value="InterPro"/>
</dbReference>
<evidence type="ECO:0000256" key="2">
    <source>
        <dbReference type="ARBA" id="ARBA00023015"/>
    </source>
</evidence>
<dbReference type="SMART" id="SM00066">
    <property type="entry name" value="GAL4"/>
    <property type="match status" value="1"/>
</dbReference>
<dbReference type="GeneID" id="38110744"/>
<dbReference type="PROSITE" id="PS00463">
    <property type="entry name" value="ZN2_CY6_FUNGAL_1"/>
    <property type="match status" value="1"/>
</dbReference>
<dbReference type="InterPro" id="IPR007219">
    <property type="entry name" value="XnlR_reg_dom"/>
</dbReference>
<dbReference type="PANTHER" id="PTHR46910:SF5">
    <property type="entry name" value="ZN(II)2CYS6 TRANSCRIPTION FACTOR (EUROFUNG)"/>
    <property type="match status" value="1"/>
</dbReference>
<dbReference type="PANTHER" id="PTHR46910">
    <property type="entry name" value="TRANSCRIPTION FACTOR PDR1"/>
    <property type="match status" value="1"/>
</dbReference>
<dbReference type="GO" id="GO:0000981">
    <property type="term" value="F:DNA-binding transcription factor activity, RNA polymerase II-specific"/>
    <property type="evidence" value="ECO:0007669"/>
    <property type="project" value="InterPro"/>
</dbReference>
<organism evidence="8 9">
    <name type="scientific">Aspergillus mulundensis</name>
    <dbReference type="NCBI Taxonomy" id="1810919"/>
    <lineage>
        <taxon>Eukaryota</taxon>
        <taxon>Fungi</taxon>
        <taxon>Dikarya</taxon>
        <taxon>Ascomycota</taxon>
        <taxon>Pezizomycotina</taxon>
        <taxon>Eurotiomycetes</taxon>
        <taxon>Eurotiomycetidae</taxon>
        <taxon>Eurotiales</taxon>
        <taxon>Aspergillaceae</taxon>
        <taxon>Aspergillus</taxon>
        <taxon>Aspergillus subgen. Nidulantes</taxon>
    </lineage>
</organism>
<evidence type="ECO:0000256" key="4">
    <source>
        <dbReference type="ARBA" id="ARBA00023163"/>
    </source>
</evidence>
<comment type="caution">
    <text evidence="8">The sequence shown here is derived from an EMBL/GenBank/DDBJ whole genome shotgun (WGS) entry which is preliminary data.</text>
</comment>
<evidence type="ECO:0000259" key="7">
    <source>
        <dbReference type="PROSITE" id="PS50048"/>
    </source>
</evidence>
<dbReference type="RefSeq" id="XP_026608235.1">
    <property type="nucleotide sequence ID" value="XM_026742390.1"/>
</dbReference>
<keyword evidence="3" id="KW-0238">DNA-binding</keyword>
<dbReference type="EMBL" id="PVWQ01000001">
    <property type="protein sequence ID" value="RDW93052.1"/>
    <property type="molecule type" value="Genomic_DNA"/>
</dbReference>
<keyword evidence="4" id="KW-0804">Transcription</keyword>
<dbReference type="InterPro" id="IPR001138">
    <property type="entry name" value="Zn2Cys6_DnaBD"/>
</dbReference>
<protein>
    <recommendedName>
        <fullName evidence="7">Zn(2)-C6 fungal-type domain-containing protein</fullName>
    </recommendedName>
</protein>
<dbReference type="Pfam" id="PF00172">
    <property type="entry name" value="Zn_clus"/>
    <property type="match status" value="1"/>
</dbReference>
<keyword evidence="5" id="KW-0539">Nucleus</keyword>
<dbReference type="Pfam" id="PF04082">
    <property type="entry name" value="Fungal_trans"/>
    <property type="match status" value="1"/>
</dbReference>
<dbReference type="Gene3D" id="4.10.240.10">
    <property type="entry name" value="Zn(2)-C6 fungal-type DNA-binding domain"/>
    <property type="match status" value="1"/>
</dbReference>
<reference evidence="8 9" key="1">
    <citation type="journal article" date="2018" name="IMA Fungus">
        <title>IMA Genome-F 9: Draft genome sequence of Annulohypoxylon stygium, Aspergillus mulundensis, Berkeleyomyces basicola (syn. Thielaviopsis basicola), Ceratocystis smalleyi, two Cercospora beticola strains, Coleophoma cylindrospora, Fusarium fracticaudum, Phialophora cf. hyalina, and Morchella septimelata.</title>
        <authorList>
            <person name="Wingfield B.D."/>
            <person name="Bills G.F."/>
            <person name="Dong Y."/>
            <person name="Huang W."/>
            <person name="Nel W.J."/>
            <person name="Swalarsk-Parry B.S."/>
            <person name="Vaghefi N."/>
            <person name="Wilken P.M."/>
            <person name="An Z."/>
            <person name="de Beer Z.W."/>
            <person name="De Vos L."/>
            <person name="Chen L."/>
            <person name="Duong T.A."/>
            <person name="Gao Y."/>
            <person name="Hammerbacher A."/>
            <person name="Kikkert J.R."/>
            <person name="Li Y."/>
            <person name="Li H."/>
            <person name="Li K."/>
            <person name="Li Q."/>
            <person name="Liu X."/>
            <person name="Ma X."/>
            <person name="Naidoo K."/>
            <person name="Pethybridge S.J."/>
            <person name="Sun J."/>
            <person name="Steenkamp E.T."/>
            <person name="van der Nest M.A."/>
            <person name="van Wyk S."/>
            <person name="Wingfield M.J."/>
            <person name="Xiong C."/>
            <person name="Yue Q."/>
            <person name="Zhang X."/>
        </authorList>
    </citation>
    <scope>NUCLEOTIDE SEQUENCE [LARGE SCALE GENOMIC DNA]</scope>
    <source>
        <strain evidence="8 9">DSM 5745</strain>
    </source>
</reference>
<evidence type="ECO:0000313" key="8">
    <source>
        <dbReference type="EMBL" id="RDW93052.1"/>
    </source>
</evidence>
<dbReference type="SUPFAM" id="SSF57701">
    <property type="entry name" value="Zn2/Cys6 DNA-binding domain"/>
    <property type="match status" value="1"/>
</dbReference>